<organism evidence="2 3">
    <name type="scientific">Heracleum sosnowskyi</name>
    <dbReference type="NCBI Taxonomy" id="360622"/>
    <lineage>
        <taxon>Eukaryota</taxon>
        <taxon>Viridiplantae</taxon>
        <taxon>Streptophyta</taxon>
        <taxon>Embryophyta</taxon>
        <taxon>Tracheophyta</taxon>
        <taxon>Spermatophyta</taxon>
        <taxon>Magnoliopsida</taxon>
        <taxon>eudicotyledons</taxon>
        <taxon>Gunneridae</taxon>
        <taxon>Pentapetalae</taxon>
        <taxon>asterids</taxon>
        <taxon>campanulids</taxon>
        <taxon>Apiales</taxon>
        <taxon>Apiaceae</taxon>
        <taxon>Apioideae</taxon>
        <taxon>apioid superclade</taxon>
        <taxon>Tordylieae</taxon>
        <taxon>Tordyliinae</taxon>
        <taxon>Heracleum</taxon>
    </lineage>
</organism>
<feature type="compositionally biased region" description="Gly residues" evidence="1">
    <location>
        <begin position="79"/>
        <end position="93"/>
    </location>
</feature>
<protein>
    <recommendedName>
        <fullName evidence="4">Reverse transcriptase Ty1/copia-type domain-containing protein</fullName>
    </recommendedName>
</protein>
<dbReference type="AlphaFoldDB" id="A0AAD8MIE1"/>
<reference evidence="2" key="1">
    <citation type="submission" date="2023-02" db="EMBL/GenBank/DDBJ databases">
        <title>Genome of toxic invasive species Heracleum sosnowskyi carries increased number of genes despite the absence of recent whole-genome duplications.</title>
        <authorList>
            <person name="Schelkunov M."/>
            <person name="Shtratnikova V."/>
            <person name="Makarenko M."/>
            <person name="Klepikova A."/>
            <person name="Omelchenko D."/>
            <person name="Novikova G."/>
            <person name="Obukhova E."/>
            <person name="Bogdanov V."/>
            <person name="Penin A."/>
            <person name="Logacheva M."/>
        </authorList>
    </citation>
    <scope>NUCLEOTIDE SEQUENCE</scope>
    <source>
        <strain evidence="2">Hsosn_3</strain>
        <tissue evidence="2">Leaf</tissue>
    </source>
</reference>
<sequence>MEQPEGFQKFADDDFIILLLYVDDMLIVGKNAGRISQLKQHLSTGGRGGGYRGGTSGSNNGCGGNGASSCSGNGKRPGKGNGGRSLGRGGAVGGSPPPPRAADGDQGGNGSSLMPNPNDPRCGNIQMVQFPNGFIISYDCGNCNYQYTIDYNGMTTGYGSVTSF</sequence>
<evidence type="ECO:0000256" key="1">
    <source>
        <dbReference type="SAM" id="MobiDB-lite"/>
    </source>
</evidence>
<comment type="caution">
    <text evidence="2">The sequence shown here is derived from an EMBL/GenBank/DDBJ whole genome shotgun (WGS) entry which is preliminary data.</text>
</comment>
<keyword evidence="3" id="KW-1185">Reference proteome</keyword>
<name>A0AAD8MIE1_9APIA</name>
<dbReference type="Proteomes" id="UP001237642">
    <property type="component" value="Unassembled WGS sequence"/>
</dbReference>
<proteinExistence type="predicted"/>
<evidence type="ECO:0000313" key="3">
    <source>
        <dbReference type="Proteomes" id="UP001237642"/>
    </source>
</evidence>
<evidence type="ECO:0008006" key="4">
    <source>
        <dbReference type="Google" id="ProtNLM"/>
    </source>
</evidence>
<accession>A0AAD8MIE1</accession>
<reference evidence="2" key="2">
    <citation type="submission" date="2023-05" db="EMBL/GenBank/DDBJ databases">
        <authorList>
            <person name="Schelkunov M.I."/>
        </authorList>
    </citation>
    <scope>NUCLEOTIDE SEQUENCE</scope>
    <source>
        <strain evidence="2">Hsosn_3</strain>
        <tissue evidence="2">Leaf</tissue>
    </source>
</reference>
<gene>
    <name evidence="2" type="ORF">POM88_029351</name>
</gene>
<dbReference type="EMBL" id="JAUIZM010000007">
    <property type="protein sequence ID" value="KAK1373158.1"/>
    <property type="molecule type" value="Genomic_DNA"/>
</dbReference>
<evidence type="ECO:0000313" key="2">
    <source>
        <dbReference type="EMBL" id="KAK1373158.1"/>
    </source>
</evidence>
<feature type="region of interest" description="Disordered" evidence="1">
    <location>
        <begin position="62"/>
        <end position="120"/>
    </location>
</feature>